<gene>
    <name evidence="1" type="ORF">E0H73_33290</name>
</gene>
<evidence type="ECO:0000313" key="1">
    <source>
        <dbReference type="EMBL" id="TCC56549.1"/>
    </source>
</evidence>
<dbReference type="Proteomes" id="UP000291144">
    <property type="component" value="Unassembled WGS sequence"/>
</dbReference>
<keyword evidence="2" id="KW-1185">Reference proteome</keyword>
<name>A0A4R0K9Z1_9ACTN</name>
<protein>
    <submittedName>
        <fullName evidence="1">Uncharacterized protein</fullName>
    </submittedName>
</protein>
<dbReference type="OrthoDB" id="9833308at2"/>
<proteinExistence type="predicted"/>
<dbReference type="EMBL" id="SJKB01000012">
    <property type="protein sequence ID" value="TCC56549.1"/>
    <property type="molecule type" value="Genomic_DNA"/>
</dbReference>
<organism evidence="1 2">
    <name type="scientific">Kribbella pittospori</name>
    <dbReference type="NCBI Taxonomy" id="722689"/>
    <lineage>
        <taxon>Bacteria</taxon>
        <taxon>Bacillati</taxon>
        <taxon>Actinomycetota</taxon>
        <taxon>Actinomycetes</taxon>
        <taxon>Propionibacteriales</taxon>
        <taxon>Kribbellaceae</taxon>
        <taxon>Kribbella</taxon>
    </lineage>
</organism>
<sequence length="74" mass="8611">MAPPGPVGPMALCTITLSEVLGREQVREALQWYDDQPYRPDLWWKRRNLRWLLSGAPATPADRLRWISRNPIRA</sequence>
<dbReference type="AlphaFoldDB" id="A0A4R0K9Z1"/>
<accession>A0A4R0K9Z1</accession>
<dbReference type="RefSeq" id="WP_131363081.1">
    <property type="nucleotide sequence ID" value="NZ_SJKB01000012.1"/>
</dbReference>
<evidence type="ECO:0000313" key="2">
    <source>
        <dbReference type="Proteomes" id="UP000291144"/>
    </source>
</evidence>
<reference evidence="1 2" key="1">
    <citation type="submission" date="2019-02" db="EMBL/GenBank/DDBJ databases">
        <title>Kribbella capetownensis sp. nov. and Kribbella speibonae sp. nov., isolated from soil.</title>
        <authorList>
            <person name="Curtis S.M."/>
            <person name="Norton I."/>
            <person name="Everest G.J."/>
            <person name="Meyers P.R."/>
        </authorList>
    </citation>
    <scope>NUCLEOTIDE SEQUENCE [LARGE SCALE GENOMIC DNA]</scope>
    <source>
        <strain evidence="1 2">NRRL B-24813</strain>
    </source>
</reference>
<comment type="caution">
    <text evidence="1">The sequence shown here is derived from an EMBL/GenBank/DDBJ whole genome shotgun (WGS) entry which is preliminary data.</text>
</comment>